<dbReference type="Pfam" id="PF04075">
    <property type="entry name" value="F420H2_quin_red"/>
    <property type="match status" value="1"/>
</dbReference>
<sequence>MDFAQADALNQAIRLLSLRHRARAATLLAPLGLHTGQEALLLELARTGPMIQAQLSDALGCEPPSVTLMTRKLEATGHIRRVPTPADKRATVVELTESGRALTEQIKDLWLALAEETVVGLPPETVSALPELLNTLTANVDSRRPRAVQNRAPLETEPTSHPDAANRVSALAGTYEPSASAWVREHVEQIMRTGTTDGVTIKGLPTVLVTYRGAKTGSIRKTPLMRVEHEGHYAAVASQGGAPRNPQWYSSLVAEPLVEVQDGTASRGYRAREVFGQEKELWWRRAVDAYPDYADYQLRTERQIPVFVLEPIDGELVAGASADNEGADLG</sequence>
<dbReference type="InterPro" id="IPR004378">
    <property type="entry name" value="F420H2_quin_Rdtase"/>
</dbReference>
<dbReference type="GO" id="GO:0005886">
    <property type="term" value="C:plasma membrane"/>
    <property type="evidence" value="ECO:0007669"/>
    <property type="project" value="TreeGrafter"/>
</dbReference>
<dbReference type="Gene3D" id="2.30.110.10">
    <property type="entry name" value="Electron Transport, Fmn-binding Protein, Chain A"/>
    <property type="match status" value="1"/>
</dbReference>
<dbReference type="InterPro" id="IPR036388">
    <property type="entry name" value="WH-like_DNA-bd_sf"/>
</dbReference>
<dbReference type="SMART" id="SM00347">
    <property type="entry name" value="HTH_MARR"/>
    <property type="match status" value="1"/>
</dbReference>
<proteinExistence type="inferred from homology"/>
<evidence type="ECO:0000313" key="4">
    <source>
        <dbReference type="EMBL" id="MBA2896853.1"/>
    </source>
</evidence>
<keyword evidence="5" id="KW-1185">Reference proteome</keyword>
<evidence type="ECO:0000256" key="2">
    <source>
        <dbReference type="ARBA" id="ARBA00049106"/>
    </source>
</evidence>
<feature type="domain" description="HTH marR-type" evidence="3">
    <location>
        <begin position="6"/>
        <end position="138"/>
    </location>
</feature>
<comment type="caution">
    <text evidence="4">The sequence shown here is derived from an EMBL/GenBank/DDBJ whole genome shotgun (WGS) entry which is preliminary data.</text>
</comment>
<protein>
    <submittedName>
        <fullName evidence="4">Deazaflavin-dependent oxidoreductase (Nitroreductase family)</fullName>
    </submittedName>
</protein>
<dbReference type="AlphaFoldDB" id="A0A7W0CTD7"/>
<dbReference type="InterPro" id="IPR036390">
    <property type="entry name" value="WH_DNA-bd_sf"/>
</dbReference>
<dbReference type="RefSeq" id="WP_181615546.1">
    <property type="nucleotide sequence ID" value="NZ_BAABAM010000008.1"/>
</dbReference>
<dbReference type="PANTHER" id="PTHR39428">
    <property type="entry name" value="F420H(2)-DEPENDENT QUINONE REDUCTASE RV1261C"/>
    <property type="match status" value="1"/>
</dbReference>
<comment type="catalytic activity">
    <reaction evidence="2">
        <text>oxidized coenzyme F420-(gamma-L-Glu)(n) + a quinol + H(+) = reduced coenzyme F420-(gamma-L-Glu)(n) + a quinone</text>
        <dbReference type="Rhea" id="RHEA:39663"/>
        <dbReference type="Rhea" id="RHEA-COMP:12939"/>
        <dbReference type="Rhea" id="RHEA-COMP:14378"/>
        <dbReference type="ChEBI" id="CHEBI:15378"/>
        <dbReference type="ChEBI" id="CHEBI:24646"/>
        <dbReference type="ChEBI" id="CHEBI:132124"/>
        <dbReference type="ChEBI" id="CHEBI:133980"/>
        <dbReference type="ChEBI" id="CHEBI:139511"/>
    </reaction>
</comment>
<dbReference type="GO" id="GO:0070967">
    <property type="term" value="F:coenzyme F420 binding"/>
    <property type="evidence" value="ECO:0007669"/>
    <property type="project" value="TreeGrafter"/>
</dbReference>
<gene>
    <name evidence="4" type="ORF">HNR30_008244</name>
</gene>
<dbReference type="Pfam" id="PF01047">
    <property type="entry name" value="MarR"/>
    <property type="match status" value="1"/>
</dbReference>
<dbReference type="GO" id="GO:0016491">
    <property type="term" value="F:oxidoreductase activity"/>
    <property type="evidence" value="ECO:0007669"/>
    <property type="project" value="InterPro"/>
</dbReference>
<dbReference type="PRINTS" id="PR00598">
    <property type="entry name" value="HTHMARR"/>
</dbReference>
<dbReference type="Gene3D" id="1.10.10.10">
    <property type="entry name" value="Winged helix-like DNA-binding domain superfamily/Winged helix DNA-binding domain"/>
    <property type="match status" value="1"/>
</dbReference>
<dbReference type="SUPFAM" id="SSF46785">
    <property type="entry name" value="Winged helix' DNA-binding domain"/>
    <property type="match status" value="1"/>
</dbReference>
<evidence type="ECO:0000256" key="1">
    <source>
        <dbReference type="ARBA" id="ARBA00008710"/>
    </source>
</evidence>
<evidence type="ECO:0000259" key="3">
    <source>
        <dbReference type="PROSITE" id="PS50995"/>
    </source>
</evidence>
<dbReference type="NCBIfam" id="TIGR00026">
    <property type="entry name" value="hi_GC_TIGR00026"/>
    <property type="match status" value="1"/>
</dbReference>
<reference evidence="4 5" key="1">
    <citation type="submission" date="2020-07" db="EMBL/GenBank/DDBJ databases">
        <title>Genomic Encyclopedia of Type Strains, Phase IV (KMG-IV): sequencing the most valuable type-strain genomes for metagenomic binning, comparative biology and taxonomic classification.</title>
        <authorList>
            <person name="Goeker M."/>
        </authorList>
    </citation>
    <scope>NUCLEOTIDE SEQUENCE [LARGE SCALE GENOMIC DNA]</scope>
    <source>
        <strain evidence="4 5">DSM 45533</strain>
    </source>
</reference>
<comment type="similarity">
    <text evidence="1">Belongs to the F420H(2)-dependent quinone reductase family.</text>
</comment>
<dbReference type="InterPro" id="IPR000835">
    <property type="entry name" value="HTH_MarR-typ"/>
</dbReference>
<dbReference type="EMBL" id="JACDUR010000009">
    <property type="protein sequence ID" value="MBA2896853.1"/>
    <property type="molecule type" value="Genomic_DNA"/>
</dbReference>
<accession>A0A7W0CTD7</accession>
<organism evidence="4 5">
    <name type="scientific">Nonomuraea soli</name>
    <dbReference type="NCBI Taxonomy" id="1032476"/>
    <lineage>
        <taxon>Bacteria</taxon>
        <taxon>Bacillati</taxon>
        <taxon>Actinomycetota</taxon>
        <taxon>Actinomycetes</taxon>
        <taxon>Streptosporangiales</taxon>
        <taxon>Streptosporangiaceae</taxon>
        <taxon>Nonomuraea</taxon>
    </lineage>
</organism>
<dbReference type="PROSITE" id="PS50995">
    <property type="entry name" value="HTH_MARR_2"/>
    <property type="match status" value="1"/>
</dbReference>
<dbReference type="PANTHER" id="PTHR39428:SF3">
    <property type="entry name" value="DEAZAFLAVIN-DEPENDENT NITROREDUCTASE"/>
    <property type="match status" value="1"/>
</dbReference>
<dbReference type="Proteomes" id="UP000530928">
    <property type="component" value="Unassembled WGS sequence"/>
</dbReference>
<name>A0A7W0CTD7_9ACTN</name>
<evidence type="ECO:0000313" key="5">
    <source>
        <dbReference type="Proteomes" id="UP000530928"/>
    </source>
</evidence>
<dbReference type="InterPro" id="IPR012349">
    <property type="entry name" value="Split_barrel_FMN-bd"/>
</dbReference>
<dbReference type="GO" id="GO:0003700">
    <property type="term" value="F:DNA-binding transcription factor activity"/>
    <property type="evidence" value="ECO:0007669"/>
    <property type="project" value="InterPro"/>
</dbReference>